<comment type="cofactor">
    <cofactor evidence="1 5">
        <name>pyridoxal 5'-phosphate</name>
        <dbReference type="ChEBI" id="CHEBI:597326"/>
    </cofactor>
</comment>
<evidence type="ECO:0008006" key="8">
    <source>
        <dbReference type="Google" id="ProtNLM"/>
    </source>
</evidence>
<comment type="similarity">
    <text evidence="2 5">Belongs to the group II decarboxylase family.</text>
</comment>
<dbReference type="InterPro" id="IPR015424">
    <property type="entry name" value="PyrdxlP-dep_Trfase"/>
</dbReference>
<keyword evidence="3 5" id="KW-0663">Pyridoxal phosphate</keyword>
<organism evidence="6 7">
    <name type="scientific">Cryomyces antarcticus</name>
    <dbReference type="NCBI Taxonomy" id="329879"/>
    <lineage>
        <taxon>Eukaryota</taxon>
        <taxon>Fungi</taxon>
        <taxon>Dikarya</taxon>
        <taxon>Ascomycota</taxon>
        <taxon>Pezizomycotina</taxon>
        <taxon>Dothideomycetes</taxon>
        <taxon>Dothideomycetes incertae sedis</taxon>
        <taxon>Cryomyces</taxon>
    </lineage>
</organism>
<dbReference type="PANTHER" id="PTHR11999">
    <property type="entry name" value="GROUP II PYRIDOXAL-5-PHOSPHATE DECARBOXYLASE"/>
    <property type="match status" value="1"/>
</dbReference>
<dbReference type="Gene3D" id="3.40.640.10">
    <property type="entry name" value="Type I PLP-dependent aspartate aminotransferase-like (Major domain)"/>
    <property type="match status" value="1"/>
</dbReference>
<dbReference type="InterPro" id="IPR002129">
    <property type="entry name" value="PyrdxlP-dep_de-COase"/>
</dbReference>
<dbReference type="InterPro" id="IPR010977">
    <property type="entry name" value="Aromatic_deC"/>
</dbReference>
<dbReference type="Pfam" id="PF00282">
    <property type="entry name" value="Pyridoxal_deC"/>
    <property type="match status" value="1"/>
</dbReference>
<dbReference type="Gene3D" id="3.90.1150.10">
    <property type="entry name" value="Aspartate Aminotransferase, domain 1"/>
    <property type="match status" value="1"/>
</dbReference>
<evidence type="ECO:0000256" key="4">
    <source>
        <dbReference type="ARBA" id="ARBA00023239"/>
    </source>
</evidence>
<protein>
    <recommendedName>
        <fullName evidence="8">Tyrosine decarboxylase</fullName>
    </recommendedName>
</protein>
<dbReference type="InterPro" id="IPR015422">
    <property type="entry name" value="PyrdxlP-dep_Trfase_small"/>
</dbReference>
<evidence type="ECO:0000256" key="3">
    <source>
        <dbReference type="ARBA" id="ARBA00022898"/>
    </source>
</evidence>
<proteinExistence type="inferred from homology"/>
<dbReference type="Proteomes" id="UP001357485">
    <property type="component" value="Unassembled WGS sequence"/>
</dbReference>
<name>A0ABR0LNM2_9PEZI</name>
<keyword evidence="4 5" id="KW-0456">Lyase</keyword>
<gene>
    <name evidence="6" type="ORF">LTR16_005610</name>
</gene>
<feature type="non-terminal residue" evidence="6">
    <location>
        <position position="320"/>
    </location>
</feature>
<dbReference type="EMBL" id="JAVRRA010017339">
    <property type="protein sequence ID" value="KAK5200585.1"/>
    <property type="molecule type" value="Genomic_DNA"/>
</dbReference>
<comment type="caution">
    <text evidence="6">The sequence shown here is derived from an EMBL/GenBank/DDBJ whole genome shotgun (WGS) entry which is preliminary data.</text>
</comment>
<evidence type="ECO:0000256" key="1">
    <source>
        <dbReference type="ARBA" id="ARBA00001933"/>
    </source>
</evidence>
<accession>A0ABR0LNM2</accession>
<dbReference type="PANTHER" id="PTHR11999:SF165">
    <property type="entry name" value="DECARBOXYLASE, PUTATIVE (AFU_ORTHOLOGUE AFUA_2G04980)-RELATED"/>
    <property type="match status" value="1"/>
</dbReference>
<evidence type="ECO:0000256" key="2">
    <source>
        <dbReference type="ARBA" id="ARBA00009533"/>
    </source>
</evidence>
<evidence type="ECO:0000313" key="7">
    <source>
        <dbReference type="Proteomes" id="UP001357485"/>
    </source>
</evidence>
<dbReference type="SUPFAM" id="SSF53383">
    <property type="entry name" value="PLP-dependent transferases"/>
    <property type="match status" value="1"/>
</dbReference>
<evidence type="ECO:0000313" key="6">
    <source>
        <dbReference type="EMBL" id="KAK5200585.1"/>
    </source>
</evidence>
<reference evidence="6 7" key="1">
    <citation type="submission" date="2023-08" db="EMBL/GenBank/DDBJ databases">
        <title>Black Yeasts Isolated from many extreme environments.</title>
        <authorList>
            <person name="Coleine C."/>
            <person name="Stajich J.E."/>
            <person name="Selbmann L."/>
        </authorList>
    </citation>
    <scope>NUCLEOTIDE SEQUENCE [LARGE SCALE GENOMIC DNA]</scope>
    <source>
        <strain evidence="6 7">CCFEE 536</strain>
    </source>
</reference>
<keyword evidence="7" id="KW-1185">Reference proteome</keyword>
<dbReference type="InterPro" id="IPR015421">
    <property type="entry name" value="PyrdxlP-dep_Trfase_major"/>
</dbReference>
<sequence>MRDAGLEGVCILTTVPHSSLRKAASLIGLGRASVKDVGRKDAPHRFDLELLGEELKNPGIANIVVISCGEVNTGLFATNGMEEMAQIRTMCDICNAWIHVDGAFGLLGRLLNSSDYDSIRRGCEGIELADSITGDCHKLLNTPYDCGFFLSCHRSTASQVFQNPNAAYLNAVSAIGIASPLHVGIENSRRFRALPVYATLSAYGRSGYRDMLERQVRFARAVAKFVLGHGAYELLPERVPHTSERDALADIYIIVLFRARDETLNKDLVKHINASRTIYVSGTSWKGFPACRFAVSNWRVDSARDLPIVTRILDEVSSVN</sequence>
<evidence type="ECO:0000256" key="5">
    <source>
        <dbReference type="RuleBase" id="RU000382"/>
    </source>
</evidence>